<gene>
    <name evidence="2" type="ORF">MNBD_GAMMA07-1977</name>
</gene>
<dbReference type="EMBL" id="UOFF01000046">
    <property type="protein sequence ID" value="VAW53893.1"/>
    <property type="molecule type" value="Genomic_DNA"/>
</dbReference>
<dbReference type="AlphaFoldDB" id="A0A3B0WNC8"/>
<protein>
    <submittedName>
        <fullName evidence="2">Uncharacterized protein</fullName>
    </submittedName>
</protein>
<accession>A0A3B0WNC8</accession>
<organism evidence="2">
    <name type="scientific">hydrothermal vent metagenome</name>
    <dbReference type="NCBI Taxonomy" id="652676"/>
    <lineage>
        <taxon>unclassified sequences</taxon>
        <taxon>metagenomes</taxon>
        <taxon>ecological metagenomes</taxon>
    </lineage>
</organism>
<name>A0A3B0WNC8_9ZZZZ</name>
<evidence type="ECO:0000256" key="1">
    <source>
        <dbReference type="SAM" id="MobiDB-lite"/>
    </source>
</evidence>
<sequence>MKHFLASICISLSLASNFALADTSDTGRLTSLNDISLLAQRGLSDETILIFLEKRSLDFNLTAENIDQLLQSGVSEDVVQYLLQQQTSQPVYVTTPTATYINPYPTYYYSPQYNHVSTSAPLLHGFAAASYTFGHHETFQPHYSNSISHSQRPQHSGVAIIHNSGLSVGHNSSNNRHNNVTHSSGGHNVGHRRSHNSAGYSQTHSRGGHSGGGGGHRGGGGGHSSGGHRNSGGH</sequence>
<reference evidence="2" key="1">
    <citation type="submission" date="2018-06" db="EMBL/GenBank/DDBJ databases">
        <authorList>
            <person name="Zhirakovskaya E."/>
        </authorList>
    </citation>
    <scope>NUCLEOTIDE SEQUENCE</scope>
</reference>
<feature type="compositionally biased region" description="Polar residues" evidence="1">
    <location>
        <begin position="164"/>
        <end position="186"/>
    </location>
</feature>
<feature type="region of interest" description="Disordered" evidence="1">
    <location>
        <begin position="164"/>
        <end position="234"/>
    </location>
</feature>
<evidence type="ECO:0000313" key="2">
    <source>
        <dbReference type="EMBL" id="VAW53893.1"/>
    </source>
</evidence>
<feature type="compositionally biased region" description="Gly residues" evidence="1">
    <location>
        <begin position="208"/>
        <end position="234"/>
    </location>
</feature>
<proteinExistence type="predicted"/>